<proteinExistence type="predicted"/>
<sequence>METLLYPNADEQTRRDMLESEAFKVVDGEKYDRRLSDAEIEDRRHEAVKLLDKQDELAVEKKEVMDDFKARASSLNKKLSTLRQEARTGVTNETGKLYYIPDYDARRMGIYNGAGELINSRGLLPEERQQNMFASRGGASGTEG</sequence>
<comment type="caution">
    <text evidence="1">The sequence shown here is derived from an EMBL/GenBank/DDBJ whole genome shotgun (WGS) entry which is preliminary data.</text>
</comment>
<gene>
    <name evidence="1" type="ORF">E5K02_09955</name>
</gene>
<keyword evidence="2" id="KW-1185">Reference proteome</keyword>
<dbReference type="Proteomes" id="UP000298471">
    <property type="component" value="Unassembled WGS sequence"/>
</dbReference>
<reference evidence="1 2" key="1">
    <citation type="submission" date="2019-04" db="EMBL/GenBank/DDBJ databases">
        <authorList>
            <person name="Feng G."/>
            <person name="Zhang J."/>
            <person name="Zhu H."/>
        </authorList>
    </citation>
    <scope>NUCLEOTIDE SEQUENCE [LARGE SCALE GENOMIC DNA]</scope>
    <source>
        <strain evidence="1 2">9PBR-1</strain>
    </source>
</reference>
<evidence type="ECO:0000313" key="2">
    <source>
        <dbReference type="Proteomes" id="UP000298471"/>
    </source>
</evidence>
<dbReference type="AlphaFoldDB" id="A0A4Z0QKH7"/>
<dbReference type="RefSeq" id="WP_135394517.1">
    <property type="nucleotide sequence ID" value="NZ_SRMB01000001.1"/>
</dbReference>
<dbReference type="EMBL" id="SRMB01000001">
    <property type="protein sequence ID" value="TGE29759.1"/>
    <property type="molecule type" value="Genomic_DNA"/>
</dbReference>
<accession>A0A4Z0QKH7</accession>
<organism evidence="1 2">
    <name type="scientific">Hymenobacter metallicola</name>
    <dbReference type="NCBI Taxonomy" id="2563114"/>
    <lineage>
        <taxon>Bacteria</taxon>
        <taxon>Pseudomonadati</taxon>
        <taxon>Bacteroidota</taxon>
        <taxon>Cytophagia</taxon>
        <taxon>Cytophagales</taxon>
        <taxon>Hymenobacteraceae</taxon>
        <taxon>Hymenobacter</taxon>
    </lineage>
</organism>
<evidence type="ECO:0000313" key="1">
    <source>
        <dbReference type="EMBL" id="TGE29759.1"/>
    </source>
</evidence>
<protein>
    <submittedName>
        <fullName evidence="1">Uncharacterized protein</fullName>
    </submittedName>
</protein>
<name>A0A4Z0QKH7_9BACT</name>
<dbReference type="OrthoDB" id="1441013at2"/>